<proteinExistence type="predicted"/>
<reference evidence="2" key="1">
    <citation type="journal article" date="2022" name="Mol. Ecol. Resour.">
        <title>The genomes of chicory, endive, great burdock and yacon provide insights into Asteraceae palaeo-polyploidization history and plant inulin production.</title>
        <authorList>
            <person name="Fan W."/>
            <person name="Wang S."/>
            <person name="Wang H."/>
            <person name="Wang A."/>
            <person name="Jiang F."/>
            <person name="Liu H."/>
            <person name="Zhao H."/>
            <person name="Xu D."/>
            <person name="Zhang Y."/>
        </authorList>
    </citation>
    <scope>NUCLEOTIDE SEQUENCE [LARGE SCALE GENOMIC DNA]</scope>
    <source>
        <strain evidence="2">cv. Niubang</strain>
    </source>
</reference>
<protein>
    <submittedName>
        <fullName evidence="1">Uncharacterized protein</fullName>
    </submittedName>
</protein>
<name>A0ACB8XLP8_ARCLA</name>
<evidence type="ECO:0000313" key="1">
    <source>
        <dbReference type="EMBL" id="KAI3669013.1"/>
    </source>
</evidence>
<keyword evidence="2" id="KW-1185">Reference proteome</keyword>
<dbReference type="Proteomes" id="UP001055879">
    <property type="component" value="Linkage Group LG16"/>
</dbReference>
<sequence length="154" mass="17743">MKLLAVFRKVGDQTNIEVTVGQPDSMEFKQRLRESRLLTAICHSCCSRDNKDQLLICDKCGRGCHMFCLSKHDPVPIDDSWYCRICYLLSRIPRPMRPISTQFLQFLHLASSIRPKVKRCRLALLKRISKKGNMKKLKDKGASMETTSNSSEHE</sequence>
<reference evidence="1 2" key="2">
    <citation type="journal article" date="2022" name="Mol. Ecol. Resour.">
        <title>The genomes of chicory, endive, great burdock and yacon provide insights into Asteraceae paleo-polyploidization history and plant inulin production.</title>
        <authorList>
            <person name="Fan W."/>
            <person name="Wang S."/>
            <person name="Wang H."/>
            <person name="Wang A."/>
            <person name="Jiang F."/>
            <person name="Liu H."/>
            <person name="Zhao H."/>
            <person name="Xu D."/>
            <person name="Zhang Y."/>
        </authorList>
    </citation>
    <scope>NUCLEOTIDE SEQUENCE [LARGE SCALE GENOMIC DNA]</scope>
    <source>
        <strain evidence="2">cv. Niubang</strain>
    </source>
</reference>
<comment type="caution">
    <text evidence="1">The sequence shown here is derived from an EMBL/GenBank/DDBJ whole genome shotgun (WGS) entry which is preliminary data.</text>
</comment>
<organism evidence="1 2">
    <name type="scientific">Arctium lappa</name>
    <name type="common">Greater burdock</name>
    <name type="synonym">Lappa major</name>
    <dbReference type="NCBI Taxonomy" id="4217"/>
    <lineage>
        <taxon>Eukaryota</taxon>
        <taxon>Viridiplantae</taxon>
        <taxon>Streptophyta</taxon>
        <taxon>Embryophyta</taxon>
        <taxon>Tracheophyta</taxon>
        <taxon>Spermatophyta</taxon>
        <taxon>Magnoliopsida</taxon>
        <taxon>eudicotyledons</taxon>
        <taxon>Gunneridae</taxon>
        <taxon>Pentapetalae</taxon>
        <taxon>asterids</taxon>
        <taxon>campanulids</taxon>
        <taxon>Asterales</taxon>
        <taxon>Asteraceae</taxon>
        <taxon>Carduoideae</taxon>
        <taxon>Cardueae</taxon>
        <taxon>Arctiinae</taxon>
        <taxon>Arctium</taxon>
    </lineage>
</organism>
<evidence type="ECO:0000313" key="2">
    <source>
        <dbReference type="Proteomes" id="UP001055879"/>
    </source>
</evidence>
<accession>A0ACB8XLP8</accession>
<gene>
    <name evidence="1" type="ORF">L6452_40232</name>
</gene>
<dbReference type="EMBL" id="CM042062">
    <property type="protein sequence ID" value="KAI3669013.1"/>
    <property type="molecule type" value="Genomic_DNA"/>
</dbReference>